<evidence type="ECO:0000313" key="2">
    <source>
        <dbReference type="Proteomes" id="UP001377168"/>
    </source>
</evidence>
<organism evidence="1 2">
    <name type="scientific">Streptomyces achmelvichensis</name>
    <dbReference type="NCBI Taxonomy" id="3134111"/>
    <lineage>
        <taxon>Bacteria</taxon>
        <taxon>Bacillati</taxon>
        <taxon>Actinomycetota</taxon>
        <taxon>Actinomycetes</taxon>
        <taxon>Kitasatosporales</taxon>
        <taxon>Streptomycetaceae</taxon>
        <taxon>Streptomyces</taxon>
    </lineage>
</organism>
<keyword evidence="2" id="KW-1185">Reference proteome</keyword>
<gene>
    <name evidence="1" type="ORF">WKI67_14870</name>
</gene>
<accession>A0ACC6PTI6</accession>
<dbReference type="EMBL" id="JBBKAJ010000022">
    <property type="protein sequence ID" value="MEJ8634676.1"/>
    <property type="molecule type" value="Genomic_DNA"/>
</dbReference>
<sequence length="238" mass="26436">MSVTIQRQIGILDGMTTGSVSGTPCTHCYNVKVLMLEAVARKEGATRVAFGHHITDASASLLKEALMFIDRWDNGNSIYDRRHFEELATELANEAFESTLESRSPLMEKIEGYVRAGKVDTDEPPRQPLMSGSSQIDIVRPLFGVEESSVSEVIGALQIRPEGSGCGHSMAIETQTPREMIHYRVLRSAANDVFRMWVRNLVEFGVGVDGMTFTRSRQRRAAELGAEYKPTMGDHDKL</sequence>
<comment type="caution">
    <text evidence="1">The sequence shown here is derived from an EMBL/GenBank/DDBJ whole genome shotgun (WGS) entry which is preliminary data.</text>
</comment>
<proteinExistence type="predicted"/>
<dbReference type="Proteomes" id="UP001377168">
    <property type="component" value="Unassembled WGS sequence"/>
</dbReference>
<reference evidence="1" key="1">
    <citation type="submission" date="2024-03" db="EMBL/GenBank/DDBJ databases">
        <title>Novel Streptomyces species of biotechnological and ecological value are a feature of Machair soil.</title>
        <authorList>
            <person name="Prole J.R."/>
            <person name="Goodfellow M."/>
            <person name="Allenby N."/>
            <person name="Ward A.C."/>
        </authorList>
    </citation>
    <scope>NUCLEOTIDE SEQUENCE</scope>
    <source>
        <strain evidence="1">MS2.AVA.5</strain>
    </source>
</reference>
<evidence type="ECO:0000313" key="1">
    <source>
        <dbReference type="EMBL" id="MEJ8634676.1"/>
    </source>
</evidence>
<protein>
    <submittedName>
        <fullName evidence="1">Uncharacterized protein</fullName>
    </submittedName>
</protein>
<name>A0ACC6PTI6_9ACTN</name>